<dbReference type="AlphaFoldDB" id="A0AAI9F1E3"/>
<proteinExistence type="predicted"/>
<dbReference type="Proteomes" id="UP000003288">
    <property type="component" value="Unassembled WGS sequence"/>
</dbReference>
<comment type="caution">
    <text evidence="1">The sequence shown here is derived from an EMBL/GenBank/DDBJ whole genome shotgun (WGS) entry which is preliminary data.</text>
</comment>
<sequence length="45" mass="5383">MKIENGQWKIIKSIEIIGALNIFKVTNLLRISIRKKRSRNVFKRK</sequence>
<evidence type="ECO:0000313" key="1">
    <source>
        <dbReference type="EMBL" id="EDM23612.1"/>
    </source>
</evidence>
<evidence type="ECO:0000313" key="2">
    <source>
        <dbReference type="Proteomes" id="UP000003288"/>
    </source>
</evidence>
<organism evidence="1 2">
    <name type="scientific">Caminibacter mediatlanticus TB-2</name>
    <dbReference type="NCBI Taxonomy" id="391592"/>
    <lineage>
        <taxon>Bacteria</taxon>
        <taxon>Pseudomonadati</taxon>
        <taxon>Campylobacterota</taxon>
        <taxon>Epsilonproteobacteria</taxon>
        <taxon>Nautiliales</taxon>
        <taxon>Nautiliaceae</taxon>
        <taxon>Caminibacter</taxon>
    </lineage>
</organism>
<dbReference type="EMBL" id="ABCJ01000004">
    <property type="protein sequence ID" value="EDM23612.1"/>
    <property type="molecule type" value="Genomic_DNA"/>
</dbReference>
<protein>
    <submittedName>
        <fullName evidence="1">Uncharacterized protein</fullName>
    </submittedName>
</protein>
<accession>A0AAI9F1E3</accession>
<reference evidence="1 2" key="1">
    <citation type="journal article" date="2011" name="Stand. Genomic Sci.">
        <title>Draft genome sequence of Caminibacter mediatlanticus strain TB-2, an epsilonproteobacterium isolated from a deep-sea hydrothermal vent.</title>
        <authorList>
            <person name="Giovannelli D."/>
            <person name="Ferriera S."/>
            <person name="Johnson J."/>
            <person name="Kravitz S."/>
            <person name="Perez-Rodriguez I."/>
            <person name="Ricci J."/>
            <person name="O'Brien C."/>
            <person name="Voordeckers J.W."/>
            <person name="Bini E."/>
            <person name="Vetriani C."/>
        </authorList>
    </citation>
    <scope>NUCLEOTIDE SEQUENCE [LARGE SCALE GENOMIC DNA]</scope>
    <source>
        <strain evidence="1 2">TB-2</strain>
    </source>
</reference>
<gene>
    <name evidence="1" type="ORF">CMTB2_04987</name>
</gene>
<name>A0AAI9F1E3_9BACT</name>